<reference evidence="1 2" key="2">
    <citation type="submission" date="2020-02" db="EMBL/GenBank/DDBJ databases">
        <title>Genome sequences of Thiorhodococcus mannitoliphagus and Thiorhodococcus minor, purple sulfur photosynthetic bacteria in the gammaproteobacterial family, Chromatiaceae.</title>
        <authorList>
            <person name="Aviles F.A."/>
            <person name="Meyer T.E."/>
            <person name="Kyndt J.A."/>
        </authorList>
    </citation>
    <scope>NUCLEOTIDE SEQUENCE [LARGE SCALE GENOMIC DNA]</scope>
    <source>
        <strain evidence="1 2">DSM 18266</strain>
    </source>
</reference>
<keyword evidence="2" id="KW-1185">Reference proteome</keyword>
<dbReference type="RefSeq" id="WP_164652069.1">
    <property type="nucleotide sequence ID" value="NZ_JAAIJR010000005.1"/>
</dbReference>
<protein>
    <recommendedName>
        <fullName evidence="3">DUF72 domain-containing protein</fullName>
    </recommendedName>
</protein>
<dbReference type="Gene3D" id="3.20.20.410">
    <property type="entry name" value="Protein of unknown function UPF0759"/>
    <property type="match status" value="1"/>
</dbReference>
<evidence type="ECO:0000313" key="1">
    <source>
        <dbReference type="EMBL" id="NEX19169.1"/>
    </source>
</evidence>
<dbReference type="EMBL" id="JAAIJR010000005">
    <property type="protein sequence ID" value="NEX19169.1"/>
    <property type="molecule type" value="Genomic_DNA"/>
</dbReference>
<name>A0A6P1DMM1_9GAMM</name>
<gene>
    <name evidence="1" type="ORF">G3480_02385</name>
</gene>
<evidence type="ECO:0000313" key="2">
    <source>
        <dbReference type="Proteomes" id="UP000471640"/>
    </source>
</evidence>
<dbReference type="InterPro" id="IPR036520">
    <property type="entry name" value="UPF0759_sf"/>
</dbReference>
<reference evidence="2" key="1">
    <citation type="journal article" date="2020" name="Microbiol. Resour. Announc.">
        <title>Draft Genome Sequences of Thiorhodococcus mannitoliphagus and Thiorhodococcus minor, Purple Sulfur Photosynthetic Bacteria in the Gammaproteobacterial Family Chromatiaceae.</title>
        <authorList>
            <person name="Aviles F.A."/>
            <person name="Meyer T.E."/>
            <person name="Kyndt J.A."/>
        </authorList>
    </citation>
    <scope>NUCLEOTIDE SEQUENCE [LARGE SCALE GENOMIC DNA]</scope>
    <source>
        <strain evidence="2">DSM 18266</strain>
    </source>
</reference>
<evidence type="ECO:0008006" key="3">
    <source>
        <dbReference type="Google" id="ProtNLM"/>
    </source>
</evidence>
<sequence length="191" mass="20808">MSASLVIPLRRGWAPLPKESFYPEDLPSDWQLAYFANVLDAVLVPVELWRSASADVVARWREDVPDHFGFFIEDLTGAMTPALWSQLSGCLGDGLKGLVVCPDGLDAHCRWMASPFAAGHAVADAGVESGSGIAYLVPSHLQQDLRAARRWLEDLVASAGGRPTLLMLSDVEIEAVGQWQLLIDLLGLSRR</sequence>
<dbReference type="Proteomes" id="UP000471640">
    <property type="component" value="Unassembled WGS sequence"/>
</dbReference>
<organism evidence="1 2">
    <name type="scientific">Thiorhodococcus mannitoliphagus</name>
    <dbReference type="NCBI Taxonomy" id="329406"/>
    <lineage>
        <taxon>Bacteria</taxon>
        <taxon>Pseudomonadati</taxon>
        <taxon>Pseudomonadota</taxon>
        <taxon>Gammaproteobacteria</taxon>
        <taxon>Chromatiales</taxon>
        <taxon>Chromatiaceae</taxon>
        <taxon>Thiorhodococcus</taxon>
    </lineage>
</organism>
<accession>A0A6P1DMM1</accession>
<comment type="caution">
    <text evidence="1">The sequence shown here is derived from an EMBL/GenBank/DDBJ whole genome shotgun (WGS) entry which is preliminary data.</text>
</comment>
<dbReference type="AlphaFoldDB" id="A0A6P1DMM1"/>
<proteinExistence type="predicted"/>
<dbReference type="SUPFAM" id="SSF117396">
    <property type="entry name" value="TM1631-like"/>
    <property type="match status" value="1"/>
</dbReference>